<protein>
    <submittedName>
        <fullName evidence="2">Uncharacterized protein</fullName>
    </submittedName>
</protein>
<evidence type="ECO:0000256" key="1">
    <source>
        <dbReference type="SAM" id="MobiDB-lite"/>
    </source>
</evidence>
<sequence>MKRILYSGGSVLTGDGIAHSIALYAASLARAGTAEAVVIPIVAHGEVGTAEIVIGPASQLMVEDAGSEFNGKIDEGDCLALLEERRSRLDTPPGVQPSAPDDVKSSSDVMSSSLDGI</sequence>
<evidence type="ECO:0000313" key="3">
    <source>
        <dbReference type="Proteomes" id="UP000219440"/>
    </source>
</evidence>
<dbReference type="EMBL" id="OCST01000003">
    <property type="protein sequence ID" value="SOE66441.1"/>
    <property type="molecule type" value="Genomic_DNA"/>
</dbReference>
<dbReference type="RefSeq" id="WP_097060815.1">
    <property type="nucleotide sequence ID" value="NZ_BMLC01000001.1"/>
</dbReference>
<dbReference type="AlphaFoldDB" id="A0A2C8ZMS7"/>
<dbReference type="OrthoDB" id="5119511at2"/>
<reference evidence="2 3" key="1">
    <citation type="submission" date="2017-09" db="EMBL/GenBank/DDBJ databases">
        <authorList>
            <person name="Ehlers B."/>
            <person name="Leendertz F.H."/>
        </authorList>
    </citation>
    <scope>NUCLEOTIDE SEQUENCE [LARGE SCALE GENOMIC DNA]</scope>
    <source>
        <strain evidence="2 3">CGMCC 1.05381</strain>
    </source>
</reference>
<evidence type="ECO:0000313" key="2">
    <source>
        <dbReference type="EMBL" id="SOE66441.1"/>
    </source>
</evidence>
<gene>
    <name evidence="2" type="ORF">SAMN06296378_1734</name>
</gene>
<dbReference type="Proteomes" id="UP000219440">
    <property type="component" value="Unassembled WGS sequence"/>
</dbReference>
<feature type="compositionally biased region" description="Low complexity" evidence="1">
    <location>
        <begin position="106"/>
        <end position="117"/>
    </location>
</feature>
<name>A0A2C8ZMS7_9MICO</name>
<proteinExistence type="predicted"/>
<organism evidence="2 3">
    <name type="scientific">Salinibacterium xinjiangense</name>
    <dbReference type="NCBI Taxonomy" id="386302"/>
    <lineage>
        <taxon>Bacteria</taxon>
        <taxon>Bacillati</taxon>
        <taxon>Actinomycetota</taxon>
        <taxon>Actinomycetes</taxon>
        <taxon>Micrococcales</taxon>
        <taxon>Microbacteriaceae</taxon>
        <taxon>Salinibacterium</taxon>
    </lineage>
</organism>
<keyword evidence="3" id="KW-1185">Reference proteome</keyword>
<feature type="region of interest" description="Disordered" evidence="1">
    <location>
        <begin position="85"/>
        <end position="117"/>
    </location>
</feature>
<accession>A0A2C8ZMS7</accession>